<proteinExistence type="predicted"/>
<reference evidence="3" key="1">
    <citation type="journal article" date="2023" name="Science">
        <title>Genome structures resolve the early diversification of teleost fishes.</title>
        <authorList>
            <person name="Parey E."/>
            <person name="Louis A."/>
            <person name="Montfort J."/>
            <person name="Bouchez O."/>
            <person name="Roques C."/>
            <person name="Iampietro C."/>
            <person name="Lluch J."/>
            <person name="Castinel A."/>
            <person name="Donnadieu C."/>
            <person name="Desvignes T."/>
            <person name="Floi Bucao C."/>
            <person name="Jouanno E."/>
            <person name="Wen M."/>
            <person name="Mejri S."/>
            <person name="Dirks R."/>
            <person name="Jansen H."/>
            <person name="Henkel C."/>
            <person name="Chen W.J."/>
            <person name="Zahm M."/>
            <person name="Cabau C."/>
            <person name="Klopp C."/>
            <person name="Thompson A.W."/>
            <person name="Robinson-Rechavi M."/>
            <person name="Braasch I."/>
            <person name="Lecointre G."/>
            <person name="Bobe J."/>
            <person name="Postlethwait J.H."/>
            <person name="Berthelot C."/>
            <person name="Roest Crollius H."/>
            <person name="Guiguen Y."/>
        </authorList>
    </citation>
    <scope>NUCLEOTIDE SEQUENCE</scope>
    <source>
        <strain evidence="3">NC1722</strain>
    </source>
</reference>
<accession>A0AAD7S693</accession>
<dbReference type="AlphaFoldDB" id="A0AAD7S693"/>
<sequence length="105" mass="12081">MPCRVLCAAPGHWLGLRCLLQLFPLAEISLEEKHTSRSPLSDPLPLYQEGSKLGYPKVTLPLPWRGPHHHQTDHQQPNRTRERGMGERGEEIQARCDFQHRTVKI</sequence>
<evidence type="ECO:0000256" key="1">
    <source>
        <dbReference type="SAM" id="MobiDB-lite"/>
    </source>
</evidence>
<name>A0AAD7S693_9TELE</name>
<evidence type="ECO:0000313" key="3">
    <source>
        <dbReference type="EMBL" id="KAJ8396714.1"/>
    </source>
</evidence>
<keyword evidence="4" id="KW-1185">Reference proteome</keyword>
<feature type="chain" id="PRO_5041917072" description="Secreted protein" evidence="2">
    <location>
        <begin position="29"/>
        <end position="105"/>
    </location>
</feature>
<protein>
    <recommendedName>
        <fullName evidence="5">Secreted protein</fullName>
    </recommendedName>
</protein>
<feature type="signal peptide" evidence="2">
    <location>
        <begin position="1"/>
        <end position="28"/>
    </location>
</feature>
<gene>
    <name evidence="3" type="ORF">AAFF_G00015520</name>
</gene>
<feature type="region of interest" description="Disordered" evidence="1">
    <location>
        <begin position="61"/>
        <end position="91"/>
    </location>
</feature>
<dbReference type="EMBL" id="JAINUG010000104">
    <property type="protein sequence ID" value="KAJ8396714.1"/>
    <property type="molecule type" value="Genomic_DNA"/>
</dbReference>
<evidence type="ECO:0000313" key="4">
    <source>
        <dbReference type="Proteomes" id="UP001221898"/>
    </source>
</evidence>
<evidence type="ECO:0000256" key="2">
    <source>
        <dbReference type="SAM" id="SignalP"/>
    </source>
</evidence>
<comment type="caution">
    <text evidence="3">The sequence shown here is derived from an EMBL/GenBank/DDBJ whole genome shotgun (WGS) entry which is preliminary data.</text>
</comment>
<dbReference type="Proteomes" id="UP001221898">
    <property type="component" value="Unassembled WGS sequence"/>
</dbReference>
<feature type="compositionally biased region" description="Basic and acidic residues" evidence="1">
    <location>
        <begin position="79"/>
        <end position="91"/>
    </location>
</feature>
<evidence type="ECO:0008006" key="5">
    <source>
        <dbReference type="Google" id="ProtNLM"/>
    </source>
</evidence>
<organism evidence="3 4">
    <name type="scientific">Aldrovandia affinis</name>
    <dbReference type="NCBI Taxonomy" id="143900"/>
    <lineage>
        <taxon>Eukaryota</taxon>
        <taxon>Metazoa</taxon>
        <taxon>Chordata</taxon>
        <taxon>Craniata</taxon>
        <taxon>Vertebrata</taxon>
        <taxon>Euteleostomi</taxon>
        <taxon>Actinopterygii</taxon>
        <taxon>Neopterygii</taxon>
        <taxon>Teleostei</taxon>
        <taxon>Notacanthiformes</taxon>
        <taxon>Halosauridae</taxon>
        <taxon>Aldrovandia</taxon>
    </lineage>
</organism>
<keyword evidence="2" id="KW-0732">Signal</keyword>